<organism evidence="1">
    <name type="scientific">Gongylonema pulchrum</name>
    <dbReference type="NCBI Taxonomy" id="637853"/>
    <lineage>
        <taxon>Eukaryota</taxon>
        <taxon>Metazoa</taxon>
        <taxon>Ecdysozoa</taxon>
        <taxon>Nematoda</taxon>
        <taxon>Chromadorea</taxon>
        <taxon>Rhabditida</taxon>
        <taxon>Spirurina</taxon>
        <taxon>Spiruromorpha</taxon>
        <taxon>Spiruroidea</taxon>
        <taxon>Gongylonematidae</taxon>
        <taxon>Gongylonema</taxon>
    </lineage>
</organism>
<protein>
    <submittedName>
        <fullName evidence="1">Ras-associating domain-containing protein</fullName>
    </submittedName>
</protein>
<name>A0A183CZV6_9BILA</name>
<proteinExistence type="predicted"/>
<evidence type="ECO:0000313" key="1">
    <source>
        <dbReference type="WBParaSite" id="GPUH_0000200201-mRNA-1"/>
    </source>
</evidence>
<reference evidence="1" key="1">
    <citation type="submission" date="2016-06" db="UniProtKB">
        <authorList>
            <consortium name="WormBaseParasite"/>
        </authorList>
    </citation>
    <scope>IDENTIFICATION</scope>
</reference>
<dbReference type="WBParaSite" id="GPUH_0000200201-mRNA-1">
    <property type="protein sequence ID" value="GPUH_0000200201-mRNA-1"/>
    <property type="gene ID" value="GPUH_0000200201"/>
</dbReference>
<accession>A0A183CZV6</accession>
<sequence>LHGISKPTPEFAKVASRLLEELEHLKVQVITFKDGIASVKAFTENGSSLKEVAEILISEGVCEHIPSEKNVYSRNVMLSLRYRVPQ</sequence>
<dbReference type="AlphaFoldDB" id="A0A183CZV6"/>